<dbReference type="SUPFAM" id="SSF53041">
    <property type="entry name" value="Resolvase-like"/>
    <property type="match status" value="1"/>
</dbReference>
<dbReference type="InterPro" id="IPR006118">
    <property type="entry name" value="Recombinase_CS"/>
</dbReference>
<sequence>MVIGYIRDSKTEQNQDLQFASLRSAGCEKIYHENIPGVSTQMPEYTRMISELRKGDIIVVWRIDRLGRTTCELIKLMVEWNKIGVDFRSISEGIDTSTKMGRLWYLLSSVFAENERKVFMERNLNNMEARRARGRVGGRPKGLTTKSKELARVAATLYKSKKYTTKQICEQLKIGSKATLYNYLNHEGVEIKGWKRVKKNEKKLN</sequence>
<accession>A0A2P8G7X5</accession>
<feature type="domain" description="Resolvase/invertase-type recombinase catalytic" evidence="5">
    <location>
        <begin position="1"/>
        <end position="134"/>
    </location>
</feature>
<dbReference type="PANTHER" id="PTHR30461:SF2">
    <property type="entry name" value="SERINE RECOMBINASE PINE-RELATED"/>
    <property type="match status" value="1"/>
</dbReference>
<dbReference type="AlphaFoldDB" id="A0A2P8G7X5"/>
<keyword evidence="7" id="KW-1185">Reference proteome</keyword>
<evidence type="ECO:0000256" key="4">
    <source>
        <dbReference type="PIRSR" id="PIRSR606118-50"/>
    </source>
</evidence>
<dbReference type="GO" id="GO:0015074">
    <property type="term" value="P:DNA integration"/>
    <property type="evidence" value="ECO:0007669"/>
    <property type="project" value="UniProtKB-KW"/>
</dbReference>
<proteinExistence type="predicted"/>
<organism evidence="6 7">
    <name type="scientific">Dyadobacter jiangsuensis</name>
    <dbReference type="NCBI Taxonomy" id="1591085"/>
    <lineage>
        <taxon>Bacteria</taxon>
        <taxon>Pseudomonadati</taxon>
        <taxon>Bacteroidota</taxon>
        <taxon>Cytophagia</taxon>
        <taxon>Cytophagales</taxon>
        <taxon>Spirosomataceae</taxon>
        <taxon>Dyadobacter</taxon>
    </lineage>
</organism>
<keyword evidence="1" id="KW-0229">DNA integration</keyword>
<evidence type="ECO:0000256" key="3">
    <source>
        <dbReference type="ARBA" id="ARBA00023172"/>
    </source>
</evidence>
<dbReference type="InterPro" id="IPR006119">
    <property type="entry name" value="Resolv_N"/>
</dbReference>
<name>A0A2P8G7X5_9BACT</name>
<dbReference type="SMART" id="SM00857">
    <property type="entry name" value="Resolvase"/>
    <property type="match status" value="1"/>
</dbReference>
<evidence type="ECO:0000259" key="5">
    <source>
        <dbReference type="PROSITE" id="PS51736"/>
    </source>
</evidence>
<protein>
    <submittedName>
        <fullName evidence="6">DNA invertase Pin-like site-specific DNA recombinase</fullName>
    </submittedName>
</protein>
<gene>
    <name evidence="6" type="ORF">CLV60_10421</name>
</gene>
<feature type="active site" description="O-(5'-phospho-DNA)-serine intermediate" evidence="4">
    <location>
        <position position="9"/>
    </location>
</feature>
<dbReference type="PROSITE" id="PS00398">
    <property type="entry name" value="RECOMBINASES_2"/>
    <property type="match status" value="1"/>
</dbReference>
<evidence type="ECO:0000313" key="7">
    <source>
        <dbReference type="Proteomes" id="UP000241964"/>
    </source>
</evidence>
<dbReference type="Pfam" id="PF00239">
    <property type="entry name" value="Resolvase"/>
    <property type="match status" value="1"/>
</dbReference>
<evidence type="ECO:0000256" key="2">
    <source>
        <dbReference type="ARBA" id="ARBA00023125"/>
    </source>
</evidence>
<keyword evidence="3" id="KW-0233">DNA recombination</keyword>
<dbReference type="GO" id="GO:0003677">
    <property type="term" value="F:DNA binding"/>
    <property type="evidence" value="ECO:0007669"/>
    <property type="project" value="UniProtKB-KW"/>
</dbReference>
<dbReference type="EMBL" id="PYAS01000004">
    <property type="protein sequence ID" value="PSL30079.1"/>
    <property type="molecule type" value="Genomic_DNA"/>
</dbReference>
<keyword evidence="2" id="KW-0238">DNA-binding</keyword>
<dbReference type="CDD" id="cd03768">
    <property type="entry name" value="SR_ResInv"/>
    <property type="match status" value="1"/>
</dbReference>
<evidence type="ECO:0000256" key="1">
    <source>
        <dbReference type="ARBA" id="ARBA00022908"/>
    </source>
</evidence>
<dbReference type="OrthoDB" id="9797501at2"/>
<dbReference type="RefSeq" id="WP_106594999.1">
    <property type="nucleotide sequence ID" value="NZ_PYAS01000004.1"/>
</dbReference>
<dbReference type="Proteomes" id="UP000241964">
    <property type="component" value="Unassembled WGS sequence"/>
</dbReference>
<comment type="caution">
    <text evidence="6">The sequence shown here is derived from an EMBL/GenBank/DDBJ whole genome shotgun (WGS) entry which is preliminary data.</text>
</comment>
<dbReference type="PANTHER" id="PTHR30461">
    <property type="entry name" value="DNA-INVERTASE FROM LAMBDOID PROPHAGE"/>
    <property type="match status" value="1"/>
</dbReference>
<dbReference type="PROSITE" id="PS51736">
    <property type="entry name" value="RECOMBINASES_3"/>
    <property type="match status" value="1"/>
</dbReference>
<dbReference type="GO" id="GO:0000150">
    <property type="term" value="F:DNA strand exchange activity"/>
    <property type="evidence" value="ECO:0007669"/>
    <property type="project" value="InterPro"/>
</dbReference>
<evidence type="ECO:0000313" key="6">
    <source>
        <dbReference type="EMBL" id="PSL30079.1"/>
    </source>
</evidence>
<dbReference type="InterPro" id="IPR050639">
    <property type="entry name" value="SSR_resolvase"/>
</dbReference>
<dbReference type="Gene3D" id="3.40.50.1390">
    <property type="entry name" value="Resolvase, N-terminal catalytic domain"/>
    <property type="match status" value="1"/>
</dbReference>
<reference evidence="6 7" key="1">
    <citation type="submission" date="2018-03" db="EMBL/GenBank/DDBJ databases">
        <title>Genomic Encyclopedia of Archaeal and Bacterial Type Strains, Phase II (KMG-II): from individual species to whole genera.</title>
        <authorList>
            <person name="Goeker M."/>
        </authorList>
    </citation>
    <scope>NUCLEOTIDE SEQUENCE [LARGE SCALE GENOMIC DNA]</scope>
    <source>
        <strain evidence="6 7">DSM 29057</strain>
    </source>
</reference>
<dbReference type="InterPro" id="IPR036162">
    <property type="entry name" value="Resolvase-like_N_sf"/>
</dbReference>